<sequence length="343" mass="39436">MADEKDSLRFGIEVTIVPRERDFIARAESTGFDSIWIDDHLLPWSDKDGKRFPYTTPMAWAIMPLMLEWTQSIAVGSAVTCPLFRYHPAIVAQYFAQLDHLYPGRVLLGIGTGERINEGSIGEWPPYRERRARLIEAVEIIRLLWEREDYFNYRGEYYRINNAHLFVRPRERIPLIISAAGPRSSRLAGEIGDGVMILSGTPDEVKSLIESFKKGAESCGKDPQRMDRVMYLFGGVVPEEVFSKVLRGFKRSVVWLLPEVLDVQDPREIDELSKKIPDEEVRSKCLFYENVEDLISAFERYHDAGINRIIFGDFTSLFKGKPLEIDAMWRDTILPHFKEDGGV</sequence>
<organism evidence="3 4">
    <name type="scientific">Candidatus Syntropharchaeum butanivorans</name>
    <dbReference type="NCBI Taxonomy" id="1839936"/>
    <lineage>
        <taxon>Archaea</taxon>
        <taxon>Methanobacteriati</taxon>
        <taxon>Methanobacteriota</taxon>
        <taxon>Stenosarchaea group</taxon>
        <taxon>Methanomicrobia</taxon>
        <taxon>Methanosarcinales</taxon>
        <taxon>ANME-2 cluster</taxon>
        <taxon>Candidatus Syntropharchaeum</taxon>
    </lineage>
</organism>
<name>A0A1F2P4L8_9EURY</name>
<protein>
    <submittedName>
        <fullName evidence="3">F420-dependent dehydrogenase</fullName>
    </submittedName>
</protein>
<dbReference type="Pfam" id="PF00296">
    <property type="entry name" value="Bac_luciferase"/>
    <property type="match status" value="1"/>
</dbReference>
<dbReference type="GO" id="GO:0016705">
    <property type="term" value="F:oxidoreductase activity, acting on paired donors, with incorporation or reduction of molecular oxygen"/>
    <property type="evidence" value="ECO:0007669"/>
    <property type="project" value="InterPro"/>
</dbReference>
<dbReference type="InterPro" id="IPR050564">
    <property type="entry name" value="F420-G6PD/mer"/>
</dbReference>
<dbReference type="PANTHER" id="PTHR43244:SF1">
    <property type="entry name" value="5,10-METHYLENETETRAHYDROMETHANOPTERIN REDUCTASE"/>
    <property type="match status" value="1"/>
</dbReference>
<dbReference type="SUPFAM" id="SSF51679">
    <property type="entry name" value="Bacterial luciferase-like"/>
    <property type="match status" value="1"/>
</dbReference>
<dbReference type="STRING" id="1839936.SBU_001314"/>
<dbReference type="Gene3D" id="3.20.20.30">
    <property type="entry name" value="Luciferase-like domain"/>
    <property type="match status" value="1"/>
</dbReference>
<dbReference type="AlphaFoldDB" id="A0A1F2P4L8"/>
<reference evidence="3" key="1">
    <citation type="submission" date="2016-05" db="EMBL/GenBank/DDBJ databases">
        <title>Microbial consortia oxidize butane by reversing methanogenesis.</title>
        <authorList>
            <person name="Laso-Perez R."/>
            <person name="Richter M."/>
            <person name="Wegener G."/>
            <person name="Musat F."/>
        </authorList>
    </citation>
    <scope>NUCLEOTIDE SEQUENCE [LARGE SCALE GENOMIC DNA]</scope>
    <source>
        <strain evidence="3">BOX1</strain>
    </source>
</reference>
<comment type="caution">
    <text evidence="3">The sequence shown here is derived from an EMBL/GenBank/DDBJ whole genome shotgun (WGS) entry which is preliminary data.</text>
</comment>
<dbReference type="PANTHER" id="PTHR43244">
    <property type="match status" value="1"/>
</dbReference>
<accession>A0A1F2P4L8</accession>
<dbReference type="InterPro" id="IPR036661">
    <property type="entry name" value="Luciferase-like_sf"/>
</dbReference>
<evidence type="ECO:0000256" key="1">
    <source>
        <dbReference type="ARBA" id="ARBA00023002"/>
    </source>
</evidence>
<keyword evidence="4" id="KW-1185">Reference proteome</keyword>
<dbReference type="EMBL" id="LYOR01000007">
    <property type="protein sequence ID" value="OFV65731.1"/>
    <property type="molecule type" value="Genomic_DNA"/>
</dbReference>
<keyword evidence="1" id="KW-0560">Oxidoreductase</keyword>
<evidence type="ECO:0000313" key="3">
    <source>
        <dbReference type="EMBL" id="OFV65731.1"/>
    </source>
</evidence>
<dbReference type="Proteomes" id="UP000185779">
    <property type="component" value="Unassembled WGS sequence"/>
</dbReference>
<dbReference type="InterPro" id="IPR011251">
    <property type="entry name" value="Luciferase-like_dom"/>
</dbReference>
<feature type="domain" description="Luciferase-like" evidence="2">
    <location>
        <begin position="20"/>
        <end position="307"/>
    </location>
</feature>
<evidence type="ECO:0000313" key="4">
    <source>
        <dbReference type="Proteomes" id="UP000185779"/>
    </source>
</evidence>
<gene>
    <name evidence="3" type="ORF">SBU_001314</name>
</gene>
<proteinExistence type="predicted"/>
<evidence type="ECO:0000259" key="2">
    <source>
        <dbReference type="Pfam" id="PF00296"/>
    </source>
</evidence>